<dbReference type="CDD" id="cd12914">
    <property type="entry name" value="PDC1_DGC_like"/>
    <property type="match status" value="1"/>
</dbReference>
<accession>A0ABU1H571</accession>
<evidence type="ECO:0000256" key="3">
    <source>
        <dbReference type="ARBA" id="ARBA00022692"/>
    </source>
</evidence>
<dbReference type="InterPro" id="IPR035965">
    <property type="entry name" value="PAS-like_dom_sf"/>
</dbReference>
<dbReference type="CDD" id="cd01949">
    <property type="entry name" value="GGDEF"/>
    <property type="match status" value="1"/>
</dbReference>
<evidence type="ECO:0000256" key="4">
    <source>
        <dbReference type="ARBA" id="ARBA00022989"/>
    </source>
</evidence>
<evidence type="ECO:0000259" key="9">
    <source>
        <dbReference type="PROSITE" id="PS50883"/>
    </source>
</evidence>
<dbReference type="CDD" id="cd01948">
    <property type="entry name" value="EAL"/>
    <property type="match status" value="1"/>
</dbReference>
<dbReference type="PROSITE" id="PS50883">
    <property type="entry name" value="EAL"/>
    <property type="match status" value="1"/>
</dbReference>
<keyword evidence="5 6" id="KW-0472">Membrane</keyword>
<dbReference type="EMBL" id="JARWAN010000008">
    <property type="protein sequence ID" value="MDR5898663.1"/>
    <property type="molecule type" value="Genomic_DNA"/>
</dbReference>
<dbReference type="InterPro" id="IPR001610">
    <property type="entry name" value="PAC"/>
</dbReference>
<dbReference type="SUPFAM" id="SSF55073">
    <property type="entry name" value="Nucleotide cyclase"/>
    <property type="match status" value="1"/>
</dbReference>
<dbReference type="CDD" id="cd00130">
    <property type="entry name" value="PAS"/>
    <property type="match status" value="2"/>
</dbReference>
<dbReference type="InterPro" id="IPR013656">
    <property type="entry name" value="PAS_4"/>
</dbReference>
<dbReference type="Gene3D" id="3.20.20.450">
    <property type="entry name" value="EAL domain"/>
    <property type="match status" value="1"/>
</dbReference>
<dbReference type="Pfam" id="PF00563">
    <property type="entry name" value="EAL"/>
    <property type="match status" value="1"/>
</dbReference>
<evidence type="ECO:0000256" key="5">
    <source>
        <dbReference type="ARBA" id="ARBA00023136"/>
    </source>
</evidence>
<dbReference type="Gene3D" id="3.30.450.20">
    <property type="entry name" value="PAS domain"/>
    <property type="match status" value="4"/>
</dbReference>
<dbReference type="InterPro" id="IPR035919">
    <property type="entry name" value="EAL_sf"/>
</dbReference>
<organism evidence="11 12">
    <name type="scientific">Vreelandella vilamensis</name>
    <dbReference type="NCBI Taxonomy" id="531309"/>
    <lineage>
        <taxon>Bacteria</taxon>
        <taxon>Pseudomonadati</taxon>
        <taxon>Pseudomonadota</taxon>
        <taxon>Gammaproteobacteria</taxon>
        <taxon>Oceanospirillales</taxon>
        <taxon>Halomonadaceae</taxon>
        <taxon>Vreelandella</taxon>
    </lineage>
</organism>
<dbReference type="SMART" id="SM00091">
    <property type="entry name" value="PAS"/>
    <property type="match status" value="2"/>
</dbReference>
<dbReference type="InterPro" id="IPR000700">
    <property type="entry name" value="PAS-assoc_C"/>
</dbReference>
<dbReference type="SUPFAM" id="SSF141868">
    <property type="entry name" value="EAL domain-like"/>
    <property type="match status" value="1"/>
</dbReference>
<dbReference type="InterPro" id="IPR033479">
    <property type="entry name" value="dCache_1"/>
</dbReference>
<dbReference type="InterPro" id="IPR000014">
    <property type="entry name" value="PAS"/>
</dbReference>
<comment type="caution">
    <text evidence="11">The sequence shown here is derived from an EMBL/GenBank/DDBJ whole genome shotgun (WGS) entry which is preliminary data.</text>
</comment>
<feature type="transmembrane region" description="Helical" evidence="6">
    <location>
        <begin position="297"/>
        <end position="319"/>
    </location>
</feature>
<dbReference type="PROSITE" id="PS50112">
    <property type="entry name" value="PAS"/>
    <property type="match status" value="2"/>
</dbReference>
<sequence>MPDIPDQLASESRLYQRLRVNAIAIYVLALIAMAVIFTWLLSDQYRQEIDAAHERNSTRADLVSEWVNSTFALSEHALKDIAQLLEPPLLPRVGEYHNLEQLLVKRRDSLPLIDEITVIDEQGSVLVSSNADQPPGFDVSTMPFFRALQQNQQIDDYVTPLLRSAADNEYVLFHTRRLRGLDGHFEGLVVVRIDPRVFDATLQRLSVRRGESMAIMDDAGKLLARRPDETATLGMEVNNAEVTRFLAGSEPTQTMRMTSPVDGEERLYWMQGLDNLPFAVVVGDSIDTLLAPWQQRLIILGIIAAAMAVMGIVVVRHYLNRLRMSQQLHTRMQEREEARAQVQMREARLEALVRSIQDMIFVFDEYGRFTYIHALDEAQLLCPEHEAIGRHYSEVLPEDVAQLLTGTLYRVQHKREIQELEYSLQINEQVRYFHAILSPLADATGLFNGVLAAVRDVTQAKINEAELRIAATAFKTHLGMIITDARGRILKVNDTFTRITGYQEREVLGKNPRVFSSGRHDAAFYKEMWTKVNETGSWEGEIWNRRKNGQVFPEWLTISAVVDEDARLTHYVATLNDITESKAAEQEIHQLAFYDPLTGLANRRLFIDRMETALKESERHAQHGVLLFIDLDNFKQVNDTLGHYAGDQLLQNMARELSQMLRDSDTLARLGGDEFAVLIHALNRDVEQAARLAEGIALKLLTAIRRPINVNGETVLVTGSIGITLLDNSVDTVDDYLQQADMALFQAKEAGRDTLSFFDPGMQAALVSRARLEKDLRQALTNDEWRLVYQPQVDIEDQLTGVEALLRWQHPERGMVSPGEFIPILESTRLINDVGMWVLETACKQLNEWQHQPDTAHLTVAVNISPIQFREDSFVPKVKAILRRTGAPANKLKLEVTETLFVESQENTQRKMEHLRAQGVRFSLDDFGTGYSSLAYLAKLPLDQLKIDQSFVFKVLDSPANAAIVESTIALAQSLGLSVIAEGVETRTHKNWLARHGCYAFQGYLFGRPMVVEEIEALLYTGVEAR</sequence>
<dbReference type="InterPro" id="IPR000160">
    <property type="entry name" value="GGDEF_dom"/>
</dbReference>
<dbReference type="SUPFAM" id="SSF55785">
    <property type="entry name" value="PYP-like sensor domain (PAS domain)"/>
    <property type="match status" value="2"/>
</dbReference>
<dbReference type="Proteomes" id="UP001254564">
    <property type="component" value="Unassembled WGS sequence"/>
</dbReference>
<feature type="domain" description="PAS" evidence="7">
    <location>
        <begin position="463"/>
        <end position="511"/>
    </location>
</feature>
<evidence type="ECO:0000313" key="12">
    <source>
        <dbReference type="Proteomes" id="UP001254564"/>
    </source>
</evidence>
<evidence type="ECO:0000313" key="11">
    <source>
        <dbReference type="EMBL" id="MDR5898663.1"/>
    </source>
</evidence>
<dbReference type="NCBIfam" id="TIGR00254">
    <property type="entry name" value="GGDEF"/>
    <property type="match status" value="1"/>
</dbReference>
<evidence type="ECO:0000256" key="2">
    <source>
        <dbReference type="ARBA" id="ARBA00022475"/>
    </source>
</evidence>
<evidence type="ECO:0000259" key="10">
    <source>
        <dbReference type="PROSITE" id="PS50887"/>
    </source>
</evidence>
<dbReference type="InterPro" id="IPR043128">
    <property type="entry name" value="Rev_trsase/Diguanyl_cyclase"/>
</dbReference>
<dbReference type="PROSITE" id="PS50887">
    <property type="entry name" value="GGDEF"/>
    <property type="match status" value="1"/>
</dbReference>
<feature type="domain" description="EAL" evidence="9">
    <location>
        <begin position="769"/>
        <end position="1023"/>
    </location>
</feature>
<feature type="domain" description="PAC" evidence="8">
    <location>
        <begin position="413"/>
        <end position="469"/>
    </location>
</feature>
<keyword evidence="4 6" id="KW-1133">Transmembrane helix</keyword>
<dbReference type="SMART" id="SM00052">
    <property type="entry name" value="EAL"/>
    <property type="match status" value="1"/>
</dbReference>
<feature type="transmembrane region" description="Helical" evidence="6">
    <location>
        <begin position="20"/>
        <end position="41"/>
    </location>
</feature>
<keyword evidence="3 6" id="KW-0812">Transmembrane</keyword>
<proteinExistence type="predicted"/>
<evidence type="ECO:0000259" key="8">
    <source>
        <dbReference type="PROSITE" id="PS50113"/>
    </source>
</evidence>
<reference evidence="11 12" key="1">
    <citation type="submission" date="2023-04" db="EMBL/GenBank/DDBJ databases">
        <title>A long-awaited taxogenomic arrangement of the family Halomonadaceae.</title>
        <authorList>
            <person name="De La Haba R."/>
            <person name="Chuvochina M."/>
            <person name="Wittouck S."/>
            <person name="Arahal D.R."/>
            <person name="Sanchez-Porro C."/>
            <person name="Hugenholtz P."/>
            <person name="Ventosa A."/>
        </authorList>
    </citation>
    <scope>NUCLEOTIDE SEQUENCE [LARGE SCALE GENOMIC DNA]</scope>
    <source>
        <strain evidence="11 12">DSM 21020</strain>
    </source>
</reference>
<gene>
    <name evidence="11" type="ORF">QC823_06645</name>
</gene>
<dbReference type="InterPro" id="IPR052155">
    <property type="entry name" value="Biofilm_reg_signaling"/>
</dbReference>
<dbReference type="CDD" id="cd12915">
    <property type="entry name" value="PDC2_DGC_like"/>
    <property type="match status" value="1"/>
</dbReference>
<dbReference type="Pfam" id="PF00990">
    <property type="entry name" value="GGDEF"/>
    <property type="match status" value="1"/>
</dbReference>
<dbReference type="Pfam" id="PF08448">
    <property type="entry name" value="PAS_4"/>
    <property type="match status" value="1"/>
</dbReference>
<dbReference type="RefSeq" id="WP_309655577.1">
    <property type="nucleotide sequence ID" value="NZ_JARWAN010000008.1"/>
</dbReference>
<evidence type="ECO:0000256" key="6">
    <source>
        <dbReference type="SAM" id="Phobius"/>
    </source>
</evidence>
<feature type="domain" description="GGDEF" evidence="10">
    <location>
        <begin position="622"/>
        <end position="760"/>
    </location>
</feature>
<dbReference type="NCBIfam" id="TIGR00229">
    <property type="entry name" value="sensory_box"/>
    <property type="match status" value="2"/>
</dbReference>
<protein>
    <submittedName>
        <fullName evidence="11">EAL domain-containing protein</fullName>
    </submittedName>
</protein>
<evidence type="ECO:0000256" key="1">
    <source>
        <dbReference type="ARBA" id="ARBA00004651"/>
    </source>
</evidence>
<feature type="domain" description="PAS" evidence="7">
    <location>
        <begin position="345"/>
        <end position="415"/>
    </location>
</feature>
<dbReference type="PANTHER" id="PTHR44757:SF2">
    <property type="entry name" value="BIOFILM ARCHITECTURE MAINTENANCE PROTEIN MBAA"/>
    <property type="match status" value="1"/>
</dbReference>
<dbReference type="InterPro" id="IPR001633">
    <property type="entry name" value="EAL_dom"/>
</dbReference>
<dbReference type="PROSITE" id="PS50113">
    <property type="entry name" value="PAC"/>
    <property type="match status" value="2"/>
</dbReference>
<dbReference type="Pfam" id="PF02743">
    <property type="entry name" value="dCache_1"/>
    <property type="match status" value="1"/>
</dbReference>
<keyword evidence="2" id="KW-1003">Cell membrane</keyword>
<dbReference type="SMART" id="SM00086">
    <property type="entry name" value="PAC"/>
    <property type="match status" value="2"/>
</dbReference>
<dbReference type="SMART" id="SM00267">
    <property type="entry name" value="GGDEF"/>
    <property type="match status" value="1"/>
</dbReference>
<comment type="subcellular location">
    <subcellularLocation>
        <location evidence="1">Cell membrane</location>
        <topology evidence="1">Multi-pass membrane protein</topology>
    </subcellularLocation>
</comment>
<dbReference type="PANTHER" id="PTHR44757">
    <property type="entry name" value="DIGUANYLATE CYCLASE DGCP"/>
    <property type="match status" value="1"/>
</dbReference>
<name>A0ABU1H571_9GAMM</name>
<dbReference type="InterPro" id="IPR029787">
    <property type="entry name" value="Nucleotide_cyclase"/>
</dbReference>
<feature type="domain" description="PAC" evidence="8">
    <location>
        <begin position="538"/>
        <end position="590"/>
    </location>
</feature>
<dbReference type="Gene3D" id="3.30.70.270">
    <property type="match status" value="1"/>
</dbReference>
<dbReference type="Pfam" id="PF13426">
    <property type="entry name" value="PAS_9"/>
    <property type="match status" value="1"/>
</dbReference>
<keyword evidence="12" id="KW-1185">Reference proteome</keyword>
<evidence type="ECO:0000259" key="7">
    <source>
        <dbReference type="PROSITE" id="PS50112"/>
    </source>
</evidence>